<feature type="transmembrane region" description="Helical" evidence="6">
    <location>
        <begin position="56"/>
        <end position="78"/>
    </location>
</feature>
<evidence type="ECO:0000256" key="3">
    <source>
        <dbReference type="ARBA" id="ARBA00022692"/>
    </source>
</evidence>
<feature type="transmembrane region" description="Helical" evidence="6">
    <location>
        <begin position="20"/>
        <end position="44"/>
    </location>
</feature>
<feature type="transmembrane region" description="Helical" evidence="6">
    <location>
        <begin position="225"/>
        <end position="249"/>
    </location>
</feature>
<evidence type="ECO:0000256" key="4">
    <source>
        <dbReference type="ARBA" id="ARBA00022989"/>
    </source>
</evidence>
<feature type="transmembrane region" description="Helical" evidence="6">
    <location>
        <begin position="132"/>
        <end position="153"/>
    </location>
</feature>
<feature type="transmembrane region" description="Helical" evidence="6">
    <location>
        <begin position="186"/>
        <end position="205"/>
    </location>
</feature>
<evidence type="ECO:0000256" key="1">
    <source>
        <dbReference type="ARBA" id="ARBA00004651"/>
    </source>
</evidence>
<proteinExistence type="predicted"/>
<keyword evidence="8" id="KW-1185">Reference proteome</keyword>
<feature type="transmembrane region" description="Helical" evidence="6">
    <location>
        <begin position="310"/>
        <end position="329"/>
    </location>
</feature>
<feature type="transmembrane region" description="Helical" evidence="6">
    <location>
        <begin position="344"/>
        <end position="363"/>
    </location>
</feature>
<comment type="subcellular location">
    <subcellularLocation>
        <location evidence="1">Cell membrane</location>
        <topology evidence="1">Multi-pass membrane protein</topology>
    </subcellularLocation>
</comment>
<dbReference type="InterPro" id="IPR044550">
    <property type="entry name" value="WzxE"/>
</dbReference>
<accession>A0ABX1RZT7</accession>
<keyword evidence="5 6" id="KW-0472">Membrane</keyword>
<dbReference type="EMBL" id="JABBHF010000005">
    <property type="protein sequence ID" value="NMH88014.1"/>
    <property type="molecule type" value="Genomic_DNA"/>
</dbReference>
<evidence type="ECO:0000313" key="8">
    <source>
        <dbReference type="Proteomes" id="UP000746690"/>
    </source>
</evidence>
<dbReference type="PANTHER" id="PTHR30250:SF30">
    <property type="entry name" value="LIPID III FLIPPASE"/>
    <property type="match status" value="1"/>
</dbReference>
<protein>
    <submittedName>
        <fullName evidence="7">O-antigen translocase</fullName>
    </submittedName>
</protein>
<name>A0ABX1RZT7_9FLAO</name>
<comment type="caution">
    <text evidence="7">The sequence shown here is derived from an EMBL/GenBank/DDBJ whole genome shotgun (WGS) entry which is preliminary data.</text>
</comment>
<feature type="transmembrane region" description="Helical" evidence="6">
    <location>
        <begin position="160"/>
        <end position="180"/>
    </location>
</feature>
<keyword evidence="4 6" id="KW-1133">Transmembrane helix</keyword>
<sequence length="428" mass="49249">MLEKIKQLYKKNVLLKVASFNSLSVFVRLVSGFFLSKAIAYFLFPQGMALTGNLRSFLVSCQGISVSGIQSGLIKYTAESKNNSVILKKIISTSFFLVIAFTIIASLALISFSNYFSVWVFGIREYAYAIKILAYAIPLYTINTFILSIINGLGKYKSIILINTIGYILNIIVVVLLLYLYNLEGAIVAIIAMPSVLIFITFFWIKEIKMIFTSISISNFSKKYLGGLSSFIIMAIFTALTIPVVHVLVKNYIIDNVGLKEAGYWEAMIKISQYYLMFIMSLFSLYLLPKLSQNQTDKGFKSLVMQFYKAILPFVVLGFIVIYFFRYWIVRITLTQEFLPVQELFLWQLIGDFFKIVSFAIAYQMQAKKMLFWYLFGELFYVSAVYFFSIYFIDKFEIKGAVIAHAISYLFYFLLMLFIFRKPLLTKI</sequence>
<feature type="transmembrane region" description="Helical" evidence="6">
    <location>
        <begin position="370"/>
        <end position="392"/>
    </location>
</feature>
<feature type="transmembrane region" description="Helical" evidence="6">
    <location>
        <begin position="398"/>
        <end position="420"/>
    </location>
</feature>
<feature type="transmembrane region" description="Helical" evidence="6">
    <location>
        <begin position="269"/>
        <end position="289"/>
    </location>
</feature>
<keyword evidence="2" id="KW-1003">Cell membrane</keyword>
<dbReference type="CDD" id="cd13125">
    <property type="entry name" value="MATE_like_10"/>
    <property type="match status" value="1"/>
</dbReference>
<dbReference type="Proteomes" id="UP000746690">
    <property type="component" value="Unassembled WGS sequence"/>
</dbReference>
<dbReference type="PANTHER" id="PTHR30250">
    <property type="entry name" value="PST FAMILY PREDICTED COLANIC ACID TRANSPORTER"/>
    <property type="match status" value="1"/>
</dbReference>
<evidence type="ECO:0000313" key="7">
    <source>
        <dbReference type="EMBL" id="NMH88014.1"/>
    </source>
</evidence>
<evidence type="ECO:0000256" key="5">
    <source>
        <dbReference type="ARBA" id="ARBA00023136"/>
    </source>
</evidence>
<feature type="transmembrane region" description="Helical" evidence="6">
    <location>
        <begin position="90"/>
        <end position="112"/>
    </location>
</feature>
<dbReference type="InterPro" id="IPR050833">
    <property type="entry name" value="Poly_Biosynth_Transport"/>
</dbReference>
<organism evidence="7 8">
    <name type="scientific">Flavivirga algicola</name>
    <dbReference type="NCBI Taxonomy" id="2729136"/>
    <lineage>
        <taxon>Bacteria</taxon>
        <taxon>Pseudomonadati</taxon>
        <taxon>Bacteroidota</taxon>
        <taxon>Flavobacteriia</taxon>
        <taxon>Flavobacteriales</taxon>
        <taxon>Flavobacteriaceae</taxon>
        <taxon>Flavivirga</taxon>
    </lineage>
</organism>
<reference evidence="7 8" key="1">
    <citation type="submission" date="2020-04" db="EMBL/GenBank/DDBJ databases">
        <title>A Flavivirga sp. nov.</title>
        <authorList>
            <person name="Sun X."/>
        </authorList>
    </citation>
    <scope>NUCLEOTIDE SEQUENCE [LARGE SCALE GENOMIC DNA]</scope>
    <source>
        <strain evidence="7 8">Y03</strain>
    </source>
</reference>
<gene>
    <name evidence="7" type="ORF">HHX25_10885</name>
</gene>
<keyword evidence="3 6" id="KW-0812">Transmembrane</keyword>
<evidence type="ECO:0000256" key="2">
    <source>
        <dbReference type="ARBA" id="ARBA00022475"/>
    </source>
</evidence>
<dbReference type="RefSeq" id="WP_169673054.1">
    <property type="nucleotide sequence ID" value="NZ_JABBHF010000005.1"/>
</dbReference>
<evidence type="ECO:0000256" key="6">
    <source>
        <dbReference type="SAM" id="Phobius"/>
    </source>
</evidence>